<feature type="domain" description="Glycosyltransferase 2-like" evidence="1">
    <location>
        <begin position="11"/>
        <end position="131"/>
    </location>
</feature>
<evidence type="ECO:0000313" key="2">
    <source>
        <dbReference type="EMBL" id="TXB68855.1"/>
    </source>
</evidence>
<evidence type="ECO:0000259" key="1">
    <source>
        <dbReference type="Pfam" id="PF00535"/>
    </source>
</evidence>
<dbReference type="RefSeq" id="WP_147165742.1">
    <property type="nucleotide sequence ID" value="NZ_VOOR01000003.1"/>
</dbReference>
<dbReference type="InterPro" id="IPR001173">
    <property type="entry name" value="Glyco_trans_2-like"/>
</dbReference>
<keyword evidence="2" id="KW-0808">Transferase</keyword>
<dbReference type="OrthoDB" id="761861at2"/>
<dbReference type="GO" id="GO:0016740">
    <property type="term" value="F:transferase activity"/>
    <property type="evidence" value="ECO:0007669"/>
    <property type="project" value="UniProtKB-KW"/>
</dbReference>
<proteinExistence type="predicted"/>
<dbReference type="SUPFAM" id="SSF53448">
    <property type="entry name" value="Nucleotide-diphospho-sugar transferases"/>
    <property type="match status" value="1"/>
</dbReference>
<name>A0A5C6S318_9BACT</name>
<dbReference type="AlphaFoldDB" id="A0A5C6S318"/>
<dbReference type="PANTHER" id="PTHR43179:SF7">
    <property type="entry name" value="RHAMNOSYLTRANSFERASE WBBL"/>
    <property type="match status" value="1"/>
</dbReference>
<evidence type="ECO:0000313" key="3">
    <source>
        <dbReference type="Proteomes" id="UP000321580"/>
    </source>
</evidence>
<organism evidence="2 3">
    <name type="scientific">Phaeodactylibacter luteus</name>
    <dbReference type="NCBI Taxonomy" id="1564516"/>
    <lineage>
        <taxon>Bacteria</taxon>
        <taxon>Pseudomonadati</taxon>
        <taxon>Bacteroidota</taxon>
        <taxon>Saprospiria</taxon>
        <taxon>Saprospirales</taxon>
        <taxon>Haliscomenobacteraceae</taxon>
        <taxon>Phaeodactylibacter</taxon>
    </lineage>
</organism>
<dbReference type="Pfam" id="PF00535">
    <property type="entry name" value="Glycos_transf_2"/>
    <property type="match status" value="1"/>
</dbReference>
<accession>A0A5C6S318</accession>
<dbReference type="Gene3D" id="3.90.550.10">
    <property type="entry name" value="Spore Coat Polysaccharide Biosynthesis Protein SpsA, Chain A"/>
    <property type="match status" value="1"/>
</dbReference>
<comment type="caution">
    <text evidence="2">The sequence shown here is derived from an EMBL/GenBank/DDBJ whole genome shotgun (WGS) entry which is preliminary data.</text>
</comment>
<protein>
    <submittedName>
        <fullName evidence="2">Glycosyltransferase</fullName>
    </submittedName>
</protein>
<keyword evidence="3" id="KW-1185">Reference proteome</keyword>
<dbReference type="InterPro" id="IPR029044">
    <property type="entry name" value="Nucleotide-diphossugar_trans"/>
</dbReference>
<dbReference type="PANTHER" id="PTHR43179">
    <property type="entry name" value="RHAMNOSYLTRANSFERASE WBBL"/>
    <property type="match status" value="1"/>
</dbReference>
<sequence length="301" mass="33881">MEKEAWQKGISVLVPVYNYDVRTFLCGLRDQATSCPFPVEVFALDDGSGEHWKAINSDMRAEKGIRWEELPANVGRSRIRNIMAQRASCPYLLFLDGDGGLARTDFLQCYAAHLQPAAVLYGGRVYEREPPADPALLFHWRYGAERESMSVAARKARPYHAFMTNNFLIPRDIALRFPFDESLEGYGHEDTRFGAQLRDAGIAVIHLDNPVAHLGLEPAAVFLEKTRQGVANLRKLIGRGERVSTRLSNLGAKVESWGAGRLSAAVLKILEPSLERWLCTGRAPMWAFDLYKLGLWLNTRF</sequence>
<gene>
    <name evidence="2" type="ORF">FRY97_01970</name>
</gene>
<reference evidence="2 3" key="1">
    <citation type="submission" date="2019-08" db="EMBL/GenBank/DDBJ databases">
        <title>Genome of Phaeodactylibacter luteus.</title>
        <authorList>
            <person name="Bowman J.P."/>
        </authorList>
    </citation>
    <scope>NUCLEOTIDE SEQUENCE [LARGE SCALE GENOMIC DNA]</scope>
    <source>
        <strain evidence="2 3">KCTC 42180</strain>
    </source>
</reference>
<dbReference type="Proteomes" id="UP000321580">
    <property type="component" value="Unassembled WGS sequence"/>
</dbReference>
<dbReference type="EMBL" id="VOOR01000003">
    <property type="protein sequence ID" value="TXB68855.1"/>
    <property type="molecule type" value="Genomic_DNA"/>
</dbReference>